<dbReference type="PANTHER" id="PTHR32063:SF13">
    <property type="entry name" value="MULTIDRUG EFFLUX PUMP SUBUNIT ACRB-RELATED"/>
    <property type="match status" value="1"/>
</dbReference>
<feature type="transmembrane region" description="Helical" evidence="9">
    <location>
        <begin position="434"/>
        <end position="458"/>
    </location>
</feature>
<dbReference type="EMBL" id="CP002456">
    <property type="protein sequence ID" value="ADU92352.1"/>
    <property type="molecule type" value="Genomic_DNA"/>
</dbReference>
<dbReference type="NCBIfam" id="TIGR00915">
    <property type="entry name" value="2A0602"/>
    <property type="match status" value="1"/>
</dbReference>
<keyword evidence="4" id="KW-1003">Cell membrane</keyword>
<dbReference type="Gene3D" id="3.30.70.1320">
    <property type="entry name" value="Multidrug efflux transporter AcrB pore domain like"/>
    <property type="match status" value="1"/>
</dbReference>
<dbReference type="Gene3D" id="3.30.2090.10">
    <property type="entry name" value="Multidrug efflux transporter AcrB TolC docking domain, DN and DC subdomains"/>
    <property type="match status" value="2"/>
</dbReference>
<feature type="transmembrane region" description="Helical" evidence="9">
    <location>
        <begin position="922"/>
        <end position="945"/>
    </location>
</feature>
<dbReference type="SUPFAM" id="SSF82714">
    <property type="entry name" value="Multidrug efflux transporter AcrB TolC docking domain, DN and DC subdomains"/>
    <property type="match status" value="2"/>
</dbReference>
<organism evidence="10 11">
    <name type="scientific">Taylorella equigenitalis (strain MCE9)</name>
    <dbReference type="NCBI Taxonomy" id="937774"/>
    <lineage>
        <taxon>Bacteria</taxon>
        <taxon>Pseudomonadati</taxon>
        <taxon>Pseudomonadota</taxon>
        <taxon>Betaproteobacteria</taxon>
        <taxon>Burkholderiales</taxon>
        <taxon>Alcaligenaceae</taxon>
        <taxon>Taylorella</taxon>
    </lineage>
</organism>
<evidence type="ECO:0000313" key="11">
    <source>
        <dbReference type="Proteomes" id="UP000007472"/>
    </source>
</evidence>
<dbReference type="InterPro" id="IPR001036">
    <property type="entry name" value="Acrflvin-R"/>
</dbReference>
<evidence type="ECO:0000256" key="2">
    <source>
        <dbReference type="ARBA" id="ARBA00010942"/>
    </source>
</evidence>
<feature type="transmembrane region" description="Helical" evidence="9">
    <location>
        <begin position="966"/>
        <end position="987"/>
    </location>
</feature>
<dbReference type="InterPro" id="IPR004764">
    <property type="entry name" value="MdtF-like"/>
</dbReference>
<evidence type="ECO:0000256" key="5">
    <source>
        <dbReference type="ARBA" id="ARBA00022519"/>
    </source>
</evidence>
<dbReference type="Gene3D" id="1.20.1640.10">
    <property type="entry name" value="Multidrug efflux transporter AcrB transmembrane domain"/>
    <property type="match status" value="2"/>
</dbReference>
<evidence type="ECO:0000256" key="4">
    <source>
        <dbReference type="ARBA" id="ARBA00022475"/>
    </source>
</evidence>
<accession>A0A654KIV6</accession>
<feature type="transmembrane region" description="Helical" evidence="9">
    <location>
        <begin position="870"/>
        <end position="889"/>
    </location>
</feature>
<sequence>MANFFIHRPIFAWVVAILISLFGYISLTNMPISQYPEVAPPSVTVSAIYPGASPQEQSDQVTSVIESQLSGVKNMIYYSSTTSTNGMASTTVTFEPGTDPALAQIDVQNVVSNITSQLPAAVIQQGLTFSRKNSNFLMIGSLYSPNNEFTPLELADYIENNIKNSLTSLKGVGQFQVFGANKSLRVWVNPNKLSSFNLTITDVVNAITSQNISISAGVLGSPPVPEEQTFTAVITANGQLQSVEDFKNVVLTARPDGSSVKLKDVANIEIGNSSYAFSAALNGKANVSFAISLAPGANAIETNGLVLEELKQLSSFFPEGIKYSIPYDSTPYVKSTLNKVFNTLIEAIVLVFIVMFLFLQNWRYTLIPAIVVPIALLGTITVLLALGYSINILSMFAMVLAIGILVDDAIVVVENVERIMATEKLPPKAATIKAMPQISGAIIGITLVLIVVFFPLIFMSGSAGIIYEQFAVTMAISIAFSGFLAITLSPALCATLLKPVTKDPHSKRGFFGWFNRSFEWVTGRYSKGVASLIRKSFFMMILYLGLVFGTFFTFSRLPTSFLPQEDQGYVVTNIVLPTGVSAKRTQDVIDQVGAYYMKNPLVENFIGIRGFSFNGTGLNAGLAFTTLKPFNQRLRPDQSAPAIAGAATGALMYGIPDAIVFSIVPPSIPSLGTAQGVEFQLQDRGNFGSSELYKTANELVKHLNESGIVVNPRISGIGPGPQLDLKINREKAATLGVPIASIANVIRVAMGSSMAGKFPLEGRLRNVWVQAEGDYRDSLDDILKLKVKNINGQLVDISNLVTTSWSNGPSQVKRFNGYEAINISATPAPGYANGDAMKAVEDTVSQKLPKGYGVEWSGLSYQEVQAGNQAPIMLGLAVLVIFLVLAALYESWTIPLAAILIVPMGIFGTVMITRFLGLANDIYFQVGLITVMGLSVKNAILIVEFAKDAVAEGKDLWEAAVDAAHLRFRPIVMTSLAFIMGVIPLTMATGEGAASQKAIGFSVLGGMLAATPFSVTFVPVFFVVVLKLFKPKAKISDSSKLRIEEEEKLTHLKQDIYETERELSGIEGE</sequence>
<dbReference type="PRINTS" id="PR00702">
    <property type="entry name" value="ACRIFLAVINRP"/>
</dbReference>
<dbReference type="SUPFAM" id="SSF82866">
    <property type="entry name" value="Multidrug efflux transporter AcrB transmembrane domain"/>
    <property type="match status" value="2"/>
</dbReference>
<proteinExistence type="inferred from homology"/>
<keyword evidence="8 9" id="KW-0472">Membrane</keyword>
<feature type="transmembrane region" description="Helical" evidence="9">
    <location>
        <begin position="896"/>
        <end position="916"/>
    </location>
</feature>
<dbReference type="GO" id="GO:0042910">
    <property type="term" value="F:xenobiotic transmembrane transporter activity"/>
    <property type="evidence" value="ECO:0007669"/>
    <property type="project" value="TreeGrafter"/>
</dbReference>
<dbReference type="KEGG" id="teq:TEQUI_1438"/>
<evidence type="ECO:0000256" key="8">
    <source>
        <dbReference type="ARBA" id="ARBA00023136"/>
    </source>
</evidence>
<keyword evidence="6 9" id="KW-0812">Transmembrane</keyword>
<evidence type="ECO:0000313" key="10">
    <source>
        <dbReference type="EMBL" id="ADU92352.1"/>
    </source>
</evidence>
<evidence type="ECO:0000256" key="3">
    <source>
        <dbReference type="ARBA" id="ARBA00022448"/>
    </source>
</evidence>
<evidence type="ECO:0000256" key="7">
    <source>
        <dbReference type="ARBA" id="ARBA00022989"/>
    </source>
</evidence>
<evidence type="ECO:0000256" key="9">
    <source>
        <dbReference type="RuleBase" id="RU364070"/>
    </source>
</evidence>
<keyword evidence="7 9" id="KW-1133">Transmembrane helix</keyword>
<dbReference type="Gene3D" id="3.30.70.1440">
    <property type="entry name" value="Multidrug efflux transporter AcrB pore domain"/>
    <property type="match status" value="1"/>
</dbReference>
<feature type="transmembrane region" description="Helical" evidence="9">
    <location>
        <begin position="470"/>
        <end position="497"/>
    </location>
</feature>
<dbReference type="GO" id="GO:0005886">
    <property type="term" value="C:plasma membrane"/>
    <property type="evidence" value="ECO:0007669"/>
    <property type="project" value="UniProtKB-SubCell"/>
</dbReference>
<feature type="transmembrane region" description="Helical" evidence="9">
    <location>
        <begin position="10"/>
        <end position="27"/>
    </location>
</feature>
<feature type="transmembrane region" description="Helical" evidence="9">
    <location>
        <begin position="537"/>
        <end position="554"/>
    </location>
</feature>
<evidence type="ECO:0000256" key="6">
    <source>
        <dbReference type="ARBA" id="ARBA00022692"/>
    </source>
</evidence>
<dbReference type="GO" id="GO:0009636">
    <property type="term" value="P:response to toxic substance"/>
    <property type="evidence" value="ECO:0007669"/>
    <property type="project" value="UniProtKB-ARBA"/>
</dbReference>
<comment type="similarity">
    <text evidence="2 9">Belongs to the resistance-nodulation-cell division (RND) (TC 2.A.6) family.</text>
</comment>
<dbReference type="GO" id="GO:0015562">
    <property type="term" value="F:efflux transmembrane transporter activity"/>
    <property type="evidence" value="ECO:0007669"/>
    <property type="project" value="InterPro"/>
</dbReference>
<reference evidence="10 11" key="1">
    <citation type="journal article" date="2011" name="J. Bacteriol.">
        <title>Genome sequence of Taylorella equigenitalis MCE9, the causative agent of contagious equine metritis.</title>
        <authorList>
            <person name="Hebert L."/>
            <person name="Moumen B."/>
            <person name="Duquesne F."/>
            <person name="Breuil M.F."/>
            <person name="Laugier C."/>
            <person name="Batto J.M."/>
            <person name="Renault P."/>
            <person name="Petry S."/>
        </authorList>
    </citation>
    <scope>NUCLEOTIDE SEQUENCE [LARGE SCALE GENOMIC DNA]</scope>
    <source>
        <strain evidence="10 11">MCE9</strain>
    </source>
</reference>
<feature type="transmembrane region" description="Helical" evidence="9">
    <location>
        <begin position="392"/>
        <end position="413"/>
    </location>
</feature>
<dbReference type="FunFam" id="1.20.1640.10:FF:000001">
    <property type="entry name" value="Efflux pump membrane transporter"/>
    <property type="match status" value="1"/>
</dbReference>
<comment type="subcellular location">
    <subcellularLocation>
        <location evidence="1 9">Cell inner membrane</location>
        <topology evidence="1 9">Multi-pass membrane protein</topology>
    </subcellularLocation>
</comment>
<feature type="transmembrane region" description="Helical" evidence="9">
    <location>
        <begin position="366"/>
        <end position="386"/>
    </location>
</feature>
<dbReference type="InterPro" id="IPR027463">
    <property type="entry name" value="AcrB_DN_DC_subdom"/>
</dbReference>
<feature type="transmembrane region" description="Helical" evidence="9">
    <location>
        <begin position="340"/>
        <end position="359"/>
    </location>
</feature>
<protein>
    <recommendedName>
        <fullName evidence="9">Efflux pump membrane transporter</fullName>
    </recommendedName>
</protein>
<name>A0A654KIV6_TAYEM</name>
<dbReference type="NCBIfam" id="NF000282">
    <property type="entry name" value="RND_permease_1"/>
    <property type="match status" value="1"/>
</dbReference>
<dbReference type="Pfam" id="PF00873">
    <property type="entry name" value="ACR_tran"/>
    <property type="match status" value="1"/>
</dbReference>
<dbReference type="Gene3D" id="3.30.70.1430">
    <property type="entry name" value="Multidrug efflux transporter AcrB pore domain"/>
    <property type="match status" value="2"/>
</dbReference>
<dbReference type="AlphaFoldDB" id="A0A654KIV6"/>
<evidence type="ECO:0000256" key="1">
    <source>
        <dbReference type="ARBA" id="ARBA00004429"/>
    </source>
</evidence>
<keyword evidence="3 9" id="KW-0813">Transport</keyword>
<gene>
    <name evidence="10" type="ordered locus">TEQUI_1438</name>
</gene>
<dbReference type="SUPFAM" id="SSF82693">
    <property type="entry name" value="Multidrug efflux transporter AcrB pore domain, PN1, PN2, PC1 and PC2 subdomains"/>
    <property type="match status" value="3"/>
</dbReference>
<dbReference type="Proteomes" id="UP000007472">
    <property type="component" value="Chromosome"/>
</dbReference>
<feature type="transmembrane region" description="Helical" evidence="9">
    <location>
        <begin position="999"/>
        <end position="1026"/>
    </location>
</feature>
<dbReference type="PANTHER" id="PTHR32063">
    <property type="match status" value="1"/>
</dbReference>
<keyword evidence="5 9" id="KW-0997">Cell inner membrane</keyword>